<evidence type="ECO:0000313" key="2">
    <source>
        <dbReference type="EMBL" id="ESZ93987.1"/>
    </source>
</evidence>
<sequence length="231" mass="27190">MGSSPSRSDHRHPRNNEPQYAHETPHECDIYNYHNYFVVRFQGTPFGEEPNRKPFFSKKYLEEGDMIHFTHLRYRKVQISNSDKVYIELPKTFIEFVKEATSEKRFQDPNRPYLEWKWESGLKYMDKIPRTHYCASPDSKYVEVPQWDFLVDLQLEEAGEFNGFVTFMTFLNKSIKEGIPKCNYGTLHIGNMCSIESTKKGTQITWPSEELCLELDKIIIPDLGETAYLPP</sequence>
<reference evidence="2 3" key="1">
    <citation type="journal article" date="2014" name="Genome Announc.">
        <title>Draft genome sequence of Sclerotinia borealis, a psychrophilic plant pathogenic fungus.</title>
        <authorList>
            <person name="Mardanov A.V."/>
            <person name="Beletsky A.V."/>
            <person name="Kadnikov V.V."/>
            <person name="Ignatov A.N."/>
            <person name="Ravin N.V."/>
        </authorList>
    </citation>
    <scope>NUCLEOTIDE SEQUENCE [LARGE SCALE GENOMIC DNA]</scope>
    <source>
        <strain evidence="3">F-4157</strain>
    </source>
</reference>
<dbReference type="HOGENOM" id="CLU_1200410_0_0_1"/>
<dbReference type="EMBL" id="AYSA01000275">
    <property type="protein sequence ID" value="ESZ93987.1"/>
    <property type="molecule type" value="Genomic_DNA"/>
</dbReference>
<dbReference type="AlphaFoldDB" id="W9CB64"/>
<dbReference type="Proteomes" id="UP000019487">
    <property type="component" value="Unassembled WGS sequence"/>
</dbReference>
<evidence type="ECO:0000313" key="3">
    <source>
        <dbReference type="Proteomes" id="UP000019487"/>
    </source>
</evidence>
<organism evidence="2 3">
    <name type="scientific">Sclerotinia borealis (strain F-4128)</name>
    <dbReference type="NCBI Taxonomy" id="1432307"/>
    <lineage>
        <taxon>Eukaryota</taxon>
        <taxon>Fungi</taxon>
        <taxon>Dikarya</taxon>
        <taxon>Ascomycota</taxon>
        <taxon>Pezizomycotina</taxon>
        <taxon>Leotiomycetes</taxon>
        <taxon>Helotiales</taxon>
        <taxon>Sclerotiniaceae</taxon>
        <taxon>Sclerotinia</taxon>
    </lineage>
</organism>
<accession>W9CB64</accession>
<keyword evidence="3" id="KW-1185">Reference proteome</keyword>
<feature type="region of interest" description="Disordered" evidence="1">
    <location>
        <begin position="1"/>
        <end position="22"/>
    </location>
</feature>
<name>W9CB64_SCLBF</name>
<proteinExistence type="predicted"/>
<comment type="caution">
    <text evidence="2">The sequence shown here is derived from an EMBL/GenBank/DDBJ whole genome shotgun (WGS) entry which is preliminary data.</text>
</comment>
<gene>
    <name evidence="2" type="ORF">SBOR_5628</name>
</gene>
<protein>
    <submittedName>
        <fullName evidence="2">Uncharacterized protein</fullName>
    </submittedName>
</protein>
<evidence type="ECO:0000256" key="1">
    <source>
        <dbReference type="SAM" id="MobiDB-lite"/>
    </source>
</evidence>